<protein>
    <submittedName>
        <fullName evidence="1">Uncharacterized protein</fullName>
    </submittedName>
</protein>
<reference evidence="1" key="1">
    <citation type="journal article" date="2021" name="Proc. Natl. Acad. Sci. U.S.A.">
        <title>A Catalog of Tens of Thousands of Viruses from Human Metagenomes Reveals Hidden Associations with Chronic Diseases.</title>
        <authorList>
            <person name="Tisza M.J."/>
            <person name="Buck C.B."/>
        </authorList>
    </citation>
    <scope>NUCLEOTIDE SEQUENCE</scope>
    <source>
        <strain evidence="1">CtkOm7</strain>
    </source>
</reference>
<evidence type="ECO:0000313" key="1">
    <source>
        <dbReference type="EMBL" id="DAD95744.1"/>
    </source>
</evidence>
<accession>A0A8S5NND2</accession>
<sequence>METCIFPVLSLRRKERSRETSPPCAPRFMREAFSLSTRRRSV</sequence>
<proteinExistence type="predicted"/>
<dbReference type="EMBL" id="BK015199">
    <property type="protein sequence ID" value="DAD95744.1"/>
    <property type="molecule type" value="Genomic_DNA"/>
</dbReference>
<name>A0A8S5NND2_9CAUD</name>
<organism evidence="1">
    <name type="scientific">Myoviridae sp. ctkOm7</name>
    <dbReference type="NCBI Taxonomy" id="2826690"/>
    <lineage>
        <taxon>Viruses</taxon>
        <taxon>Duplodnaviria</taxon>
        <taxon>Heunggongvirae</taxon>
        <taxon>Uroviricota</taxon>
        <taxon>Caudoviricetes</taxon>
    </lineage>
</organism>